<gene>
    <name evidence="2" type="ORF">ATN84_16215</name>
</gene>
<dbReference type="Gene3D" id="2.60.40.1180">
    <property type="entry name" value="Golgi alpha-mannosidase II"/>
    <property type="match status" value="1"/>
</dbReference>
<keyword evidence="3" id="KW-1185">Reference proteome</keyword>
<evidence type="ECO:0000313" key="2">
    <source>
        <dbReference type="EMBL" id="KXF76413.1"/>
    </source>
</evidence>
<evidence type="ECO:0000259" key="1">
    <source>
        <dbReference type="Pfam" id="PF22157"/>
    </source>
</evidence>
<dbReference type="STRING" id="1494590.ATN84_16215"/>
<dbReference type="EMBL" id="LNTU01000034">
    <property type="protein sequence ID" value="KXF76413.1"/>
    <property type="molecule type" value="Genomic_DNA"/>
</dbReference>
<organism evidence="2 3">
    <name type="scientific">Paramesorhizobium deserti</name>
    <dbReference type="NCBI Taxonomy" id="1494590"/>
    <lineage>
        <taxon>Bacteria</taxon>
        <taxon>Pseudomonadati</taxon>
        <taxon>Pseudomonadota</taxon>
        <taxon>Alphaproteobacteria</taxon>
        <taxon>Hyphomicrobiales</taxon>
        <taxon>Phyllobacteriaceae</taxon>
        <taxon>Paramesorhizobium</taxon>
    </lineage>
</organism>
<dbReference type="InterPro" id="IPR013780">
    <property type="entry name" value="Glyco_hydro_b"/>
</dbReference>
<accession>A0A135HTD0</accession>
<name>A0A135HTD0_9HYPH</name>
<proteinExistence type="predicted"/>
<sequence length="85" mass="9532">MPVSEAAILALRHDWGNRSVLTIHNLSDKSHRVSFSLGQVAPHGLVDLFGHGGFTIEKDGTITIEVGSYAYRWFRIRRTTEDLPL</sequence>
<evidence type="ECO:0000313" key="3">
    <source>
        <dbReference type="Proteomes" id="UP000070107"/>
    </source>
</evidence>
<feature type="domain" description="Sucrose hydrolase-like C-terminal" evidence="1">
    <location>
        <begin position="19"/>
        <end position="75"/>
    </location>
</feature>
<dbReference type="SUPFAM" id="SSF51011">
    <property type="entry name" value="Glycosyl hydrolase domain"/>
    <property type="match status" value="1"/>
</dbReference>
<dbReference type="AlphaFoldDB" id="A0A135HTD0"/>
<dbReference type="InterPro" id="IPR054049">
    <property type="entry name" value="SupH-like_C"/>
</dbReference>
<protein>
    <recommendedName>
        <fullName evidence="1">Sucrose hydrolase-like C-terminal domain-containing protein</fullName>
    </recommendedName>
</protein>
<dbReference type="Pfam" id="PF22157">
    <property type="entry name" value="SupH-like_C"/>
    <property type="match status" value="1"/>
</dbReference>
<dbReference type="Proteomes" id="UP000070107">
    <property type="component" value="Unassembled WGS sequence"/>
</dbReference>
<comment type="caution">
    <text evidence="2">The sequence shown here is derived from an EMBL/GenBank/DDBJ whole genome shotgun (WGS) entry which is preliminary data.</text>
</comment>
<reference evidence="2 3" key="1">
    <citation type="submission" date="2015-11" db="EMBL/GenBank/DDBJ databases">
        <title>Draft genome sequence of Paramesorhizobium deserti A-3-E, a strain highly resistant to diverse beta-lactam antibiotics.</title>
        <authorList>
            <person name="Lv R."/>
            <person name="Yang X."/>
            <person name="Fang N."/>
            <person name="Guo J."/>
            <person name="Luo X."/>
            <person name="Peng F."/>
            <person name="Yang R."/>
            <person name="Cui Y."/>
            <person name="Fang C."/>
            <person name="Song Y."/>
        </authorList>
    </citation>
    <scope>NUCLEOTIDE SEQUENCE [LARGE SCALE GENOMIC DNA]</scope>
    <source>
        <strain evidence="2 3">A-3-E</strain>
    </source>
</reference>